<evidence type="ECO:0000313" key="3">
    <source>
        <dbReference type="EMBL" id="KAL3046168.1"/>
    </source>
</evidence>
<keyword evidence="1" id="KW-0175">Coiled coil</keyword>
<keyword evidence="4" id="KW-1185">Reference proteome</keyword>
<dbReference type="InterPro" id="IPR036816">
    <property type="entry name" value="RNaseA-like_dom_sf"/>
</dbReference>
<name>A0ABD2FXG8_PAGBO</name>
<dbReference type="Gene3D" id="3.10.130.10">
    <property type="entry name" value="Ribonuclease A-like domain"/>
    <property type="match status" value="1"/>
</dbReference>
<evidence type="ECO:0000256" key="2">
    <source>
        <dbReference type="SAM" id="SignalP"/>
    </source>
</evidence>
<evidence type="ECO:0000256" key="1">
    <source>
        <dbReference type="SAM" id="Coils"/>
    </source>
</evidence>
<comment type="caution">
    <text evidence="3">The sequence shown here is derived from an EMBL/GenBank/DDBJ whole genome shotgun (WGS) entry which is preliminary data.</text>
</comment>
<keyword evidence="2" id="KW-0732">Signal</keyword>
<dbReference type="AlphaFoldDB" id="A0ABD2FXG8"/>
<dbReference type="EMBL" id="JBIYXZ010002085">
    <property type="protein sequence ID" value="KAL3046168.1"/>
    <property type="molecule type" value="Genomic_DNA"/>
</dbReference>
<evidence type="ECO:0000313" key="4">
    <source>
        <dbReference type="Proteomes" id="UP001619887"/>
    </source>
</evidence>
<reference evidence="3 4" key="2">
    <citation type="journal article" date="2024" name="G3 (Bethesda)">
        <title>The genome of the cryopelagic Antarctic bald notothen, Trematomus borchgrevinki.</title>
        <authorList>
            <person name="Rayamajhi N."/>
            <person name="Rivera-Colon A.G."/>
            <person name="Minhas B.F."/>
            <person name="Cheng C.C."/>
            <person name="Catchen J.M."/>
        </authorList>
    </citation>
    <scope>NUCLEOTIDE SEQUENCE [LARGE SCALE GENOMIC DNA]</scope>
    <source>
        <strain evidence="3">AGRC-2024</strain>
    </source>
</reference>
<gene>
    <name evidence="3" type="ORF">OYC64_004222</name>
</gene>
<feature type="chain" id="PRO_5044778153" evidence="2">
    <location>
        <begin position="19"/>
        <end position="244"/>
    </location>
</feature>
<feature type="coiled-coil region" evidence="1">
    <location>
        <begin position="39"/>
        <end position="80"/>
    </location>
</feature>
<proteinExistence type="predicted"/>
<accession>A0ABD2FXG8</accession>
<feature type="signal peptide" evidence="2">
    <location>
        <begin position="1"/>
        <end position="18"/>
    </location>
</feature>
<dbReference type="Proteomes" id="UP001619887">
    <property type="component" value="Unassembled WGS sequence"/>
</dbReference>
<organism evidence="3 4">
    <name type="scientific">Pagothenia borchgrevinki</name>
    <name type="common">Bald rockcod</name>
    <name type="synonym">Trematomus borchgrevinki</name>
    <dbReference type="NCBI Taxonomy" id="8213"/>
    <lineage>
        <taxon>Eukaryota</taxon>
        <taxon>Metazoa</taxon>
        <taxon>Chordata</taxon>
        <taxon>Craniata</taxon>
        <taxon>Vertebrata</taxon>
        <taxon>Euteleostomi</taxon>
        <taxon>Actinopterygii</taxon>
        <taxon>Neopterygii</taxon>
        <taxon>Teleostei</taxon>
        <taxon>Neoteleostei</taxon>
        <taxon>Acanthomorphata</taxon>
        <taxon>Eupercaria</taxon>
        <taxon>Perciformes</taxon>
        <taxon>Notothenioidei</taxon>
        <taxon>Nototheniidae</taxon>
        <taxon>Pagothenia</taxon>
    </lineage>
</organism>
<sequence length="244" mass="27897">MRLTIVLIVSLFSGLILAQEGDNASGTQSCDACEVSEKLKAMETRLNDTETRLMDADNRLKDTDNRLKDTENQILEMKNKESMITTALIILTMAFAFVHANNPPCRTRSNNNAYNSFSRKHILRDEFDYRNDNEWEIYIRKHGLTDRPLQSFIVSGNDERVTDICKGAGQPLESSRYRANLCISHRKCLVYHVKLDKNNRVTNVDHAIQFVVLACDVVENQCLPVHYEKYTNQLPNRSAAPCQP</sequence>
<protein>
    <submittedName>
        <fullName evidence="3">Uncharacterized protein</fullName>
    </submittedName>
</protein>
<reference evidence="3 4" key="1">
    <citation type="journal article" date="2022" name="G3 (Bethesda)">
        <title>Evaluating Illumina-, Nanopore-, and PacBio-based genome assembly strategies with the bald notothen, Trematomus borchgrevinki.</title>
        <authorList>
            <person name="Rayamajhi N."/>
            <person name="Cheng C.C."/>
            <person name="Catchen J.M."/>
        </authorList>
    </citation>
    <scope>NUCLEOTIDE SEQUENCE [LARGE SCALE GENOMIC DNA]</scope>
    <source>
        <strain evidence="3">AGRC-2024</strain>
    </source>
</reference>